<organism evidence="6">
    <name type="scientific">uncultured Anaerotruncus sp</name>
    <dbReference type="NCBI Taxonomy" id="905011"/>
    <lineage>
        <taxon>Bacteria</taxon>
        <taxon>Bacillati</taxon>
        <taxon>Bacillota</taxon>
        <taxon>Clostridia</taxon>
        <taxon>Eubacteriales</taxon>
        <taxon>Oscillospiraceae</taxon>
        <taxon>Anaerotruncus</taxon>
        <taxon>environmental samples</taxon>
    </lineage>
</organism>
<keyword evidence="3" id="KW-0804">Transcription</keyword>
<evidence type="ECO:0000256" key="3">
    <source>
        <dbReference type="ARBA" id="ARBA00023163"/>
    </source>
</evidence>
<dbReference type="InterPro" id="IPR000595">
    <property type="entry name" value="cNMP-bd_dom"/>
</dbReference>
<feature type="domain" description="Cyclic nucleotide-binding" evidence="4">
    <location>
        <begin position="34"/>
        <end position="97"/>
    </location>
</feature>
<protein>
    <submittedName>
        <fullName evidence="6">Regulatory protein YeiL</fullName>
    </submittedName>
</protein>
<feature type="domain" description="HTH crp-type" evidence="5">
    <location>
        <begin position="148"/>
        <end position="212"/>
    </location>
</feature>
<keyword evidence="1" id="KW-0805">Transcription regulation</keyword>
<dbReference type="NCBIfam" id="NF007707">
    <property type="entry name" value="PRK10402.1"/>
    <property type="match status" value="1"/>
</dbReference>
<gene>
    <name evidence="6" type="primary">yeiL_3</name>
    <name evidence="6" type="ORF">SAMEA3545359_01568</name>
</gene>
<dbReference type="PROSITE" id="PS51063">
    <property type="entry name" value="HTH_CRP_2"/>
    <property type="match status" value="1"/>
</dbReference>
<dbReference type="CDD" id="cd00038">
    <property type="entry name" value="CAP_ED"/>
    <property type="match status" value="1"/>
</dbReference>
<dbReference type="EMBL" id="FMHG01000001">
    <property type="protein sequence ID" value="SCJ71261.1"/>
    <property type="molecule type" value="Genomic_DNA"/>
</dbReference>
<dbReference type="InterPro" id="IPR018490">
    <property type="entry name" value="cNMP-bd_dom_sf"/>
</dbReference>
<dbReference type="PROSITE" id="PS50042">
    <property type="entry name" value="CNMP_BINDING_3"/>
    <property type="match status" value="1"/>
</dbReference>
<dbReference type="GO" id="GO:0003677">
    <property type="term" value="F:DNA binding"/>
    <property type="evidence" value="ECO:0007669"/>
    <property type="project" value="UniProtKB-KW"/>
</dbReference>
<evidence type="ECO:0000259" key="4">
    <source>
        <dbReference type="PROSITE" id="PS50042"/>
    </source>
</evidence>
<sequence>MRSTNWARRDDFIRKSGIQHLFSFDIRPYIQLYYFKKGTALYRENGTVDCLYFVMSGQVSVSLTQKNGRTSTVELVPGQGVLGELELVGAQCGPQEACAMTDVWCLGFPLKQCREKLLGDALFLKHLCQLMGHKLIANRDVFTAGQAYPLKNRLAAYLLLVIPKGAPLSQPLTGVARYLGVTYRHLLRVMGDLQKQGLLQKQADGYRISDHSALQKLADEIQ</sequence>
<evidence type="ECO:0000256" key="2">
    <source>
        <dbReference type="ARBA" id="ARBA00023125"/>
    </source>
</evidence>
<dbReference type="AlphaFoldDB" id="A0A1C6IN10"/>
<dbReference type="Pfam" id="PF13545">
    <property type="entry name" value="HTH_Crp_2"/>
    <property type="match status" value="1"/>
</dbReference>
<dbReference type="GO" id="GO:0006355">
    <property type="term" value="P:regulation of DNA-templated transcription"/>
    <property type="evidence" value="ECO:0007669"/>
    <property type="project" value="InterPro"/>
</dbReference>
<dbReference type="SUPFAM" id="SSF51206">
    <property type="entry name" value="cAMP-binding domain-like"/>
    <property type="match status" value="1"/>
</dbReference>
<evidence type="ECO:0000256" key="1">
    <source>
        <dbReference type="ARBA" id="ARBA00023015"/>
    </source>
</evidence>
<dbReference type="InterPro" id="IPR014710">
    <property type="entry name" value="RmlC-like_jellyroll"/>
</dbReference>
<keyword evidence="2" id="KW-0238">DNA-binding</keyword>
<name>A0A1C6IN10_9FIRM</name>
<dbReference type="Gene3D" id="2.60.120.10">
    <property type="entry name" value="Jelly Rolls"/>
    <property type="match status" value="1"/>
</dbReference>
<evidence type="ECO:0000313" key="6">
    <source>
        <dbReference type="EMBL" id="SCJ71261.1"/>
    </source>
</evidence>
<dbReference type="InterPro" id="IPR036390">
    <property type="entry name" value="WH_DNA-bd_sf"/>
</dbReference>
<reference evidence="6" key="1">
    <citation type="submission" date="2015-09" db="EMBL/GenBank/DDBJ databases">
        <authorList>
            <consortium name="Pathogen Informatics"/>
        </authorList>
    </citation>
    <scope>NUCLEOTIDE SEQUENCE</scope>
    <source>
        <strain evidence="6">2789STDY5834896</strain>
    </source>
</reference>
<evidence type="ECO:0000259" key="5">
    <source>
        <dbReference type="PROSITE" id="PS51063"/>
    </source>
</evidence>
<dbReference type="Pfam" id="PF00027">
    <property type="entry name" value="cNMP_binding"/>
    <property type="match status" value="1"/>
</dbReference>
<dbReference type="SUPFAM" id="SSF46785">
    <property type="entry name" value="Winged helix' DNA-binding domain"/>
    <property type="match status" value="1"/>
</dbReference>
<accession>A0A1C6IN10</accession>
<proteinExistence type="predicted"/>
<dbReference type="InterPro" id="IPR012318">
    <property type="entry name" value="HTH_CRP"/>
</dbReference>